<name>A0A284RCG5_ARMOS</name>
<dbReference type="Proteomes" id="UP000219338">
    <property type="component" value="Unassembled WGS sequence"/>
</dbReference>
<dbReference type="OMA" id="NTAMWSK"/>
<keyword evidence="2" id="KW-1185">Reference proteome</keyword>
<protein>
    <recommendedName>
        <fullName evidence="3">F-box domain-containing protein</fullName>
    </recommendedName>
</protein>
<reference evidence="2" key="1">
    <citation type="journal article" date="2017" name="Nat. Ecol. Evol.">
        <title>Genome expansion and lineage-specific genetic innovations in the forest pathogenic fungi Armillaria.</title>
        <authorList>
            <person name="Sipos G."/>
            <person name="Prasanna A.N."/>
            <person name="Walter M.C."/>
            <person name="O'Connor E."/>
            <person name="Balint B."/>
            <person name="Krizsan K."/>
            <person name="Kiss B."/>
            <person name="Hess J."/>
            <person name="Varga T."/>
            <person name="Slot J."/>
            <person name="Riley R."/>
            <person name="Boka B."/>
            <person name="Rigling D."/>
            <person name="Barry K."/>
            <person name="Lee J."/>
            <person name="Mihaltcheva S."/>
            <person name="LaButti K."/>
            <person name="Lipzen A."/>
            <person name="Waldron R."/>
            <person name="Moloney N.M."/>
            <person name="Sperisen C."/>
            <person name="Kredics L."/>
            <person name="Vagvoelgyi C."/>
            <person name="Patrignani A."/>
            <person name="Fitzpatrick D."/>
            <person name="Nagy I."/>
            <person name="Doyle S."/>
            <person name="Anderson J.B."/>
            <person name="Grigoriev I.V."/>
            <person name="Gueldener U."/>
            <person name="Muensterkoetter M."/>
            <person name="Nagy L.G."/>
        </authorList>
    </citation>
    <scope>NUCLEOTIDE SEQUENCE [LARGE SCALE GENOMIC DNA]</scope>
    <source>
        <strain evidence="2">C18/9</strain>
    </source>
</reference>
<evidence type="ECO:0000313" key="1">
    <source>
        <dbReference type="EMBL" id="SJL06456.1"/>
    </source>
</evidence>
<gene>
    <name evidence="1" type="ORF">ARMOST_09793</name>
</gene>
<sequence length="413" mass="47066">MSSNESTPTSASDLPQEIIDAIVDEFFVDTTTLRLCSTLCRSFSSRARAHLFQTIHLTPNKCSKFESICLCSPEIPSLVKHISFSEFGTNPCRARNVIAAAVNLEQVSLMRCDLLPFAQFFRELEPARRTSVTRLSVQSWGLRFKEICLLLDQFPSTDMLDLEGQTVKALESMAFVETFTGRPGLPIRRLDLRISQELNPFIDCFRSVGKSAIPFSVSRLRYLSVDFVRCGDLPQLDALLKETSDTLEELQFICCDYPYDWKSATSLMNISHLRRLSFNLRYGVTGLNVTDSSECPIAHWWQLNLAAIDDVSRIEYIVISVVLSEYNTEYLNTAMWSKFDAVLSAPSMASLRLVTIDISYRFTRLVSHLPRIQRDVNEAFVALRERRLLNFQSLHIYSWQANTLSMTVVLTTR</sequence>
<dbReference type="EMBL" id="FUEG01000007">
    <property type="protein sequence ID" value="SJL06456.1"/>
    <property type="molecule type" value="Genomic_DNA"/>
</dbReference>
<evidence type="ECO:0008006" key="3">
    <source>
        <dbReference type="Google" id="ProtNLM"/>
    </source>
</evidence>
<accession>A0A284RCG5</accession>
<dbReference type="AlphaFoldDB" id="A0A284RCG5"/>
<evidence type="ECO:0000313" key="2">
    <source>
        <dbReference type="Proteomes" id="UP000219338"/>
    </source>
</evidence>
<organism evidence="1 2">
    <name type="scientific">Armillaria ostoyae</name>
    <name type="common">Armillaria root rot fungus</name>
    <dbReference type="NCBI Taxonomy" id="47428"/>
    <lineage>
        <taxon>Eukaryota</taxon>
        <taxon>Fungi</taxon>
        <taxon>Dikarya</taxon>
        <taxon>Basidiomycota</taxon>
        <taxon>Agaricomycotina</taxon>
        <taxon>Agaricomycetes</taxon>
        <taxon>Agaricomycetidae</taxon>
        <taxon>Agaricales</taxon>
        <taxon>Marasmiineae</taxon>
        <taxon>Physalacriaceae</taxon>
        <taxon>Armillaria</taxon>
    </lineage>
</organism>
<dbReference type="OrthoDB" id="2888248at2759"/>
<proteinExistence type="predicted"/>